<comment type="caution">
    <text evidence="2">The sequence shown here is derived from an EMBL/GenBank/DDBJ whole genome shotgun (WGS) entry which is preliminary data.</text>
</comment>
<protein>
    <submittedName>
        <fullName evidence="2">VanZ family protein</fullName>
    </submittedName>
</protein>
<keyword evidence="3" id="KW-1185">Reference proteome</keyword>
<dbReference type="OrthoDB" id="8564037at2"/>
<gene>
    <name evidence="2" type="ORF">FCL40_16970</name>
</gene>
<dbReference type="AlphaFoldDB" id="A0A4U1B8P0"/>
<accession>A0A4U1B8P0</accession>
<dbReference type="EMBL" id="SWCI01000017">
    <property type="protein sequence ID" value="TKB46884.1"/>
    <property type="molecule type" value="Genomic_DNA"/>
</dbReference>
<dbReference type="PANTHER" id="PTHR28008:SF1">
    <property type="entry name" value="DOMAIN PROTEIN, PUTATIVE (AFU_ORTHOLOGUE AFUA_3G10980)-RELATED"/>
    <property type="match status" value="1"/>
</dbReference>
<proteinExistence type="predicted"/>
<evidence type="ECO:0000313" key="2">
    <source>
        <dbReference type="EMBL" id="TKB46884.1"/>
    </source>
</evidence>
<dbReference type="PANTHER" id="PTHR28008">
    <property type="entry name" value="DOMAIN PROTEIN, PUTATIVE (AFU_ORTHOLOGUE AFUA_3G10980)-RELATED"/>
    <property type="match status" value="1"/>
</dbReference>
<evidence type="ECO:0000259" key="1">
    <source>
        <dbReference type="Pfam" id="PF04892"/>
    </source>
</evidence>
<sequence length="100" mass="11381">MLAAFSYLLFGQPNYPQPIAHTDKLGHLLGFAALAMMLHLAFDWPRWRQLLVLAGYAGLVELVQSRLPYRQADPLDFAADMTGALLFHLLLMLVVRWQSR</sequence>
<dbReference type="InterPro" id="IPR006976">
    <property type="entry name" value="VanZ-like"/>
</dbReference>
<feature type="domain" description="VanZ-like" evidence="1">
    <location>
        <begin position="22"/>
        <end position="94"/>
    </location>
</feature>
<reference evidence="2 3" key="1">
    <citation type="submission" date="2019-04" db="EMBL/GenBank/DDBJ databases">
        <authorList>
            <person name="Hwang J.C."/>
        </authorList>
    </citation>
    <scope>NUCLEOTIDE SEQUENCE [LARGE SCALE GENOMIC DNA]</scope>
    <source>
        <strain evidence="2 3">IMCC35001</strain>
    </source>
</reference>
<dbReference type="Proteomes" id="UP000305674">
    <property type="component" value="Unassembled WGS sequence"/>
</dbReference>
<evidence type="ECO:0000313" key="3">
    <source>
        <dbReference type="Proteomes" id="UP000305674"/>
    </source>
</evidence>
<name>A0A4U1B8P0_9GAMM</name>
<dbReference type="Pfam" id="PF04892">
    <property type="entry name" value="VanZ"/>
    <property type="match status" value="1"/>
</dbReference>
<dbReference type="NCBIfam" id="NF037970">
    <property type="entry name" value="vanZ_1"/>
    <property type="match status" value="1"/>
</dbReference>
<organism evidence="2 3">
    <name type="scientific">Ferrimonas sediminicola</name>
    <dbReference type="NCBI Taxonomy" id="2569538"/>
    <lineage>
        <taxon>Bacteria</taxon>
        <taxon>Pseudomonadati</taxon>
        <taxon>Pseudomonadota</taxon>
        <taxon>Gammaproteobacteria</taxon>
        <taxon>Alteromonadales</taxon>
        <taxon>Ferrimonadaceae</taxon>
        <taxon>Ferrimonas</taxon>
    </lineage>
</organism>